<dbReference type="InterPro" id="IPR036473">
    <property type="entry name" value="Mopterin_CF_MoaD-rel_C_sf"/>
</dbReference>
<reference evidence="2 3" key="1">
    <citation type="submission" date="2018-07" db="EMBL/GenBank/DDBJ databases">
        <title>Genome sequences of Haloplanus salinus JCM 18368T.</title>
        <authorList>
            <person name="Kim Y.B."/>
            <person name="Roh S.W."/>
        </authorList>
    </citation>
    <scope>NUCLEOTIDE SEQUENCE [LARGE SCALE GENOMIC DNA]</scope>
    <source>
        <strain evidence="2 3">JCM 18368</strain>
    </source>
</reference>
<gene>
    <name evidence="2" type="ORF">DU504_05660</name>
</gene>
<dbReference type="Gene3D" id="3.30.1370.80">
    <property type="entry name" value="Molybdopterin cofactor biosynthesis MoaD-related, C-terminal domain"/>
    <property type="match status" value="1"/>
</dbReference>
<feature type="domain" description="Molybdopterin cofactor biosynthesis MoaD-related C-terminal" evidence="1">
    <location>
        <begin position="9"/>
        <end position="90"/>
    </location>
</feature>
<dbReference type="OrthoDB" id="263424at2157"/>
<dbReference type="Pfam" id="PF09189">
    <property type="entry name" value="MoaD_arch"/>
    <property type="match status" value="1"/>
</dbReference>
<comment type="caution">
    <text evidence="2">The sequence shown here is derived from an EMBL/GenBank/DDBJ whole genome shotgun (WGS) entry which is preliminary data.</text>
</comment>
<evidence type="ECO:0000259" key="1">
    <source>
        <dbReference type="Pfam" id="PF09189"/>
    </source>
</evidence>
<dbReference type="Proteomes" id="UP000252189">
    <property type="component" value="Unassembled WGS sequence"/>
</dbReference>
<sequence length="90" mass="9975">MTADEWVRRERSFRGISQRLAIEYLETLGADRVDDDRVEADDWAADLSSQSVGIGPSVSLTQVDIVFEGDPETLDSLVERFAQKAMRAGG</sequence>
<name>A0A368NB93_9EURY</name>
<dbReference type="AlphaFoldDB" id="A0A368NB93"/>
<organism evidence="2 3">
    <name type="scientific">Haloplanus salinus</name>
    <dbReference type="NCBI Taxonomy" id="1126245"/>
    <lineage>
        <taxon>Archaea</taxon>
        <taxon>Methanobacteriati</taxon>
        <taxon>Methanobacteriota</taxon>
        <taxon>Stenosarchaea group</taxon>
        <taxon>Halobacteria</taxon>
        <taxon>Halobacteriales</taxon>
        <taxon>Haloferacaceae</taxon>
        <taxon>Haloplanus</taxon>
    </lineage>
</organism>
<dbReference type="EMBL" id="QPHM01000001">
    <property type="protein sequence ID" value="RCU46834.1"/>
    <property type="molecule type" value="Genomic_DNA"/>
</dbReference>
<protein>
    <recommendedName>
        <fullName evidence="1">Molybdopterin cofactor biosynthesis MoaD-related C-terminal domain-containing protein</fullName>
    </recommendedName>
</protein>
<dbReference type="RefSeq" id="WP_114448386.1">
    <property type="nucleotide sequence ID" value="NZ_QPHM01000001.1"/>
</dbReference>
<evidence type="ECO:0000313" key="3">
    <source>
        <dbReference type="Proteomes" id="UP000252189"/>
    </source>
</evidence>
<dbReference type="InterPro" id="IPR015272">
    <property type="entry name" value="MoadD_C"/>
</dbReference>
<evidence type="ECO:0000313" key="2">
    <source>
        <dbReference type="EMBL" id="RCU46834.1"/>
    </source>
</evidence>
<proteinExistence type="predicted"/>
<keyword evidence="3" id="KW-1185">Reference proteome</keyword>
<accession>A0A368NB93</accession>